<evidence type="ECO:0000313" key="10">
    <source>
        <dbReference type="EMBL" id="KTD74592.1"/>
    </source>
</evidence>
<keyword evidence="3 6" id="KW-0694">RNA-binding</keyword>
<dbReference type="Gene3D" id="3.90.930.12">
    <property type="entry name" value="Ribosomal protein L6, alpha-beta domain"/>
    <property type="match status" value="2"/>
</dbReference>
<feature type="domain" description="Large ribosomal subunit protein uL6 alpha-beta" evidence="9">
    <location>
        <begin position="92"/>
        <end position="165"/>
    </location>
</feature>
<dbReference type="HAMAP" id="MF_01365_B">
    <property type="entry name" value="Ribosomal_uL6_B"/>
    <property type="match status" value="1"/>
</dbReference>
<dbReference type="Proteomes" id="UP000054693">
    <property type="component" value="Unassembled WGS sequence"/>
</dbReference>
<comment type="function">
    <text evidence="6 8">This protein binds to the 23S rRNA, and is important in its secondary structure. It is located near the subunit interface in the base of the L7/L12 stalk, and near the tRNA binding site of the peptidyltransferase center.</text>
</comment>
<dbReference type="GO" id="GO:0003735">
    <property type="term" value="F:structural constituent of ribosome"/>
    <property type="evidence" value="ECO:0007669"/>
    <property type="project" value="UniProtKB-UniRule"/>
</dbReference>
<dbReference type="PATRIC" id="fig|40335.7.peg.2602"/>
<dbReference type="GO" id="GO:0022625">
    <property type="term" value="C:cytosolic large ribosomal subunit"/>
    <property type="evidence" value="ECO:0007669"/>
    <property type="project" value="UniProtKB-UniRule"/>
</dbReference>
<evidence type="ECO:0000256" key="4">
    <source>
        <dbReference type="ARBA" id="ARBA00022980"/>
    </source>
</evidence>
<dbReference type="RefSeq" id="WP_058521537.1">
    <property type="nucleotide sequence ID" value="NZ_CAAAIP010000003.1"/>
</dbReference>
<accession>A0A0W1A0E6</accession>
<evidence type="ECO:0000256" key="3">
    <source>
        <dbReference type="ARBA" id="ARBA00022884"/>
    </source>
</evidence>
<dbReference type="FunFam" id="3.90.930.12:FF:000001">
    <property type="entry name" value="50S ribosomal protein L6"/>
    <property type="match status" value="1"/>
</dbReference>
<dbReference type="Pfam" id="PF00347">
    <property type="entry name" value="Ribosomal_L6"/>
    <property type="match status" value="2"/>
</dbReference>
<proteinExistence type="inferred from homology"/>
<gene>
    <name evidence="6 10" type="primary">rplF</name>
    <name evidence="10" type="ORF">Ltuc_2439</name>
</gene>
<dbReference type="InterPro" id="IPR002358">
    <property type="entry name" value="Ribosomal_uL6_CS"/>
</dbReference>
<dbReference type="EMBL" id="LNZA01000001">
    <property type="protein sequence ID" value="KTD74592.1"/>
    <property type="molecule type" value="Genomic_DNA"/>
</dbReference>
<evidence type="ECO:0000256" key="8">
    <source>
        <dbReference type="RuleBase" id="RU003870"/>
    </source>
</evidence>
<comment type="subunit">
    <text evidence="6">Part of the 50S ribosomal subunit.</text>
</comment>
<dbReference type="STRING" id="40335.Ltuc_2439"/>
<dbReference type="GO" id="GO:0019843">
    <property type="term" value="F:rRNA binding"/>
    <property type="evidence" value="ECO:0007669"/>
    <property type="project" value="UniProtKB-UniRule"/>
</dbReference>
<evidence type="ECO:0000256" key="7">
    <source>
        <dbReference type="RuleBase" id="RU003869"/>
    </source>
</evidence>
<dbReference type="InterPro" id="IPR036789">
    <property type="entry name" value="Ribosomal_uL6-like_a/b-dom_sf"/>
</dbReference>
<evidence type="ECO:0000256" key="6">
    <source>
        <dbReference type="HAMAP-Rule" id="MF_01365"/>
    </source>
</evidence>
<dbReference type="PANTHER" id="PTHR11655">
    <property type="entry name" value="60S/50S RIBOSOMAL PROTEIN L6/L9"/>
    <property type="match status" value="1"/>
</dbReference>
<sequence>MSRVAKAPVVQPENVEITIGDGEITVKGPKGTLTQKINRLVKVTKNKESNHVEFAPAKNDPKAWAHAGTARALVSNMVKGVTEGFVVTLELVGVGYRAQSKDKSITLSLGFSHPIEYHLPKDVLVETPSNTVILLKGVDKQILGQVASEIRAFRPPEPYKGKGVKLAGEYIARKEAKKK</sequence>
<evidence type="ECO:0000313" key="11">
    <source>
        <dbReference type="Proteomes" id="UP000054693"/>
    </source>
</evidence>
<dbReference type="SUPFAM" id="SSF56053">
    <property type="entry name" value="Ribosomal protein L6"/>
    <property type="match status" value="2"/>
</dbReference>
<feature type="domain" description="Large ribosomal subunit protein uL6 alpha-beta" evidence="9">
    <location>
        <begin position="12"/>
        <end position="84"/>
    </location>
</feature>
<keyword evidence="4 6" id="KW-0689">Ribosomal protein</keyword>
<comment type="caution">
    <text evidence="10">The sequence shown here is derived from an EMBL/GenBank/DDBJ whole genome shotgun (WGS) entry which is preliminary data.</text>
</comment>
<keyword evidence="5 6" id="KW-0687">Ribonucleoprotein</keyword>
<dbReference type="InterPro" id="IPR020040">
    <property type="entry name" value="Ribosomal_uL6_a/b-dom"/>
</dbReference>
<evidence type="ECO:0000256" key="1">
    <source>
        <dbReference type="ARBA" id="ARBA00009356"/>
    </source>
</evidence>
<name>A0A0W1A0E6_9GAMM</name>
<dbReference type="NCBIfam" id="TIGR03654">
    <property type="entry name" value="L6_bact"/>
    <property type="match status" value="1"/>
</dbReference>
<organism evidence="10 11">
    <name type="scientific">Legionella tucsonensis</name>
    <dbReference type="NCBI Taxonomy" id="40335"/>
    <lineage>
        <taxon>Bacteria</taxon>
        <taxon>Pseudomonadati</taxon>
        <taxon>Pseudomonadota</taxon>
        <taxon>Gammaproteobacteria</taxon>
        <taxon>Legionellales</taxon>
        <taxon>Legionellaceae</taxon>
        <taxon>Legionella</taxon>
    </lineage>
</organism>
<reference evidence="10 11" key="1">
    <citation type="submission" date="2015-11" db="EMBL/GenBank/DDBJ databases">
        <title>Genomic analysis of 38 Legionella species identifies large and diverse effector repertoires.</title>
        <authorList>
            <person name="Burstein D."/>
            <person name="Amaro F."/>
            <person name="Zusman T."/>
            <person name="Lifshitz Z."/>
            <person name="Cohen O."/>
            <person name="Gilbert J.A."/>
            <person name="Pupko T."/>
            <person name="Shuman H.A."/>
            <person name="Segal G."/>
        </authorList>
    </citation>
    <scope>NUCLEOTIDE SEQUENCE [LARGE SCALE GENOMIC DNA]</scope>
    <source>
        <strain evidence="10 11">ATCC 49180</strain>
    </source>
</reference>
<evidence type="ECO:0000256" key="5">
    <source>
        <dbReference type="ARBA" id="ARBA00023274"/>
    </source>
</evidence>
<dbReference type="GO" id="GO:0002181">
    <property type="term" value="P:cytoplasmic translation"/>
    <property type="evidence" value="ECO:0007669"/>
    <property type="project" value="TreeGrafter"/>
</dbReference>
<keyword evidence="2 6" id="KW-0699">rRNA-binding</keyword>
<dbReference type="PRINTS" id="PR00059">
    <property type="entry name" value="RIBOSOMALL6"/>
</dbReference>
<keyword evidence="11" id="KW-1185">Reference proteome</keyword>
<dbReference type="OrthoDB" id="9805007at2"/>
<dbReference type="FunFam" id="3.90.930.12:FF:000002">
    <property type="entry name" value="50S ribosomal protein L6"/>
    <property type="match status" value="1"/>
</dbReference>
<dbReference type="PIRSF" id="PIRSF002162">
    <property type="entry name" value="Ribosomal_L6"/>
    <property type="match status" value="1"/>
</dbReference>
<dbReference type="AlphaFoldDB" id="A0A0W1A0E6"/>
<protein>
    <recommendedName>
        <fullName evidence="6">Large ribosomal subunit protein uL6</fullName>
    </recommendedName>
</protein>
<comment type="similarity">
    <text evidence="1 6 7">Belongs to the universal ribosomal protein uL6 family.</text>
</comment>
<dbReference type="PANTHER" id="PTHR11655:SF14">
    <property type="entry name" value="LARGE RIBOSOMAL SUBUNIT PROTEIN UL6M"/>
    <property type="match status" value="1"/>
</dbReference>
<evidence type="ECO:0000256" key="2">
    <source>
        <dbReference type="ARBA" id="ARBA00022730"/>
    </source>
</evidence>
<evidence type="ECO:0000259" key="9">
    <source>
        <dbReference type="Pfam" id="PF00347"/>
    </source>
</evidence>
<dbReference type="InterPro" id="IPR019906">
    <property type="entry name" value="Ribosomal_uL6_bac-type"/>
</dbReference>
<dbReference type="InterPro" id="IPR000702">
    <property type="entry name" value="Ribosomal_uL6-like"/>
</dbReference>
<dbReference type="PROSITE" id="PS00525">
    <property type="entry name" value="RIBOSOMAL_L6_1"/>
    <property type="match status" value="1"/>
</dbReference>